<dbReference type="AlphaFoldDB" id="A0AAE0W5N5"/>
<feature type="non-terminal residue" evidence="1">
    <location>
        <position position="1"/>
    </location>
</feature>
<evidence type="ECO:0000313" key="1">
    <source>
        <dbReference type="EMBL" id="KAK3602446.1"/>
    </source>
</evidence>
<comment type="caution">
    <text evidence="1">The sequence shown here is derived from an EMBL/GenBank/DDBJ whole genome shotgun (WGS) entry which is preliminary data.</text>
</comment>
<dbReference type="Proteomes" id="UP001195483">
    <property type="component" value="Unassembled WGS sequence"/>
</dbReference>
<organism evidence="1 2">
    <name type="scientific">Potamilus streckersoni</name>
    <dbReference type="NCBI Taxonomy" id="2493646"/>
    <lineage>
        <taxon>Eukaryota</taxon>
        <taxon>Metazoa</taxon>
        <taxon>Spiralia</taxon>
        <taxon>Lophotrochozoa</taxon>
        <taxon>Mollusca</taxon>
        <taxon>Bivalvia</taxon>
        <taxon>Autobranchia</taxon>
        <taxon>Heteroconchia</taxon>
        <taxon>Palaeoheterodonta</taxon>
        <taxon>Unionida</taxon>
        <taxon>Unionoidea</taxon>
        <taxon>Unionidae</taxon>
        <taxon>Ambleminae</taxon>
        <taxon>Lampsilini</taxon>
        <taxon>Potamilus</taxon>
    </lineage>
</organism>
<accession>A0AAE0W5N5</accession>
<reference evidence="1" key="1">
    <citation type="journal article" date="2021" name="Genome Biol. Evol.">
        <title>A High-Quality Reference Genome for a Parasitic Bivalve with Doubly Uniparental Inheritance (Bivalvia: Unionida).</title>
        <authorList>
            <person name="Smith C.H."/>
        </authorList>
    </citation>
    <scope>NUCLEOTIDE SEQUENCE</scope>
    <source>
        <strain evidence="1">CHS0354</strain>
    </source>
</reference>
<evidence type="ECO:0000313" key="2">
    <source>
        <dbReference type="Proteomes" id="UP001195483"/>
    </source>
</evidence>
<name>A0AAE0W5N5_9BIVA</name>
<keyword evidence="2" id="KW-1185">Reference proteome</keyword>
<gene>
    <name evidence="1" type="ORF">CHS0354_005910</name>
</gene>
<protein>
    <submittedName>
        <fullName evidence="1">Uncharacterized protein</fullName>
    </submittedName>
</protein>
<dbReference type="EMBL" id="JAEAOA010000421">
    <property type="protein sequence ID" value="KAK3602446.1"/>
    <property type="molecule type" value="Genomic_DNA"/>
</dbReference>
<reference evidence="1" key="3">
    <citation type="submission" date="2023-05" db="EMBL/GenBank/DDBJ databases">
        <authorList>
            <person name="Smith C.H."/>
        </authorList>
    </citation>
    <scope>NUCLEOTIDE SEQUENCE</scope>
    <source>
        <strain evidence="1">CHS0354</strain>
        <tissue evidence="1">Mantle</tissue>
    </source>
</reference>
<reference evidence="1" key="2">
    <citation type="journal article" date="2021" name="Genome Biol. Evol.">
        <title>Developing a high-quality reference genome for a parasitic bivalve with doubly uniparental inheritance (Bivalvia: Unionida).</title>
        <authorList>
            <person name="Smith C.H."/>
        </authorList>
    </citation>
    <scope>NUCLEOTIDE SEQUENCE</scope>
    <source>
        <strain evidence="1">CHS0354</strain>
        <tissue evidence="1">Mantle</tissue>
    </source>
</reference>
<proteinExistence type="predicted"/>
<sequence length="67" mass="7690">TILHYHFDENFQAAQEATPRRLQIFSGSLFGRGWEYNSTLLCCSPSQIYTRSPATDIRTCIEQCNVC</sequence>